<organism evidence="1 2">
    <name type="scientific">Hericium alpestre</name>
    <dbReference type="NCBI Taxonomy" id="135208"/>
    <lineage>
        <taxon>Eukaryota</taxon>
        <taxon>Fungi</taxon>
        <taxon>Dikarya</taxon>
        <taxon>Basidiomycota</taxon>
        <taxon>Agaricomycotina</taxon>
        <taxon>Agaricomycetes</taxon>
        <taxon>Russulales</taxon>
        <taxon>Hericiaceae</taxon>
        <taxon>Hericium</taxon>
    </lineage>
</organism>
<evidence type="ECO:0000313" key="1">
    <source>
        <dbReference type="EMBL" id="TFY80095.1"/>
    </source>
</evidence>
<name>A0A4Z0A041_9AGAM</name>
<dbReference type="EMBL" id="SFCI01000393">
    <property type="protein sequence ID" value="TFY80095.1"/>
    <property type="molecule type" value="Genomic_DNA"/>
</dbReference>
<reference evidence="1 2" key="1">
    <citation type="submission" date="2019-02" db="EMBL/GenBank/DDBJ databases">
        <title>Genome sequencing of the rare red list fungi Hericium alpestre (H. flagellum).</title>
        <authorList>
            <person name="Buettner E."/>
            <person name="Kellner H."/>
        </authorList>
    </citation>
    <scope>NUCLEOTIDE SEQUENCE [LARGE SCALE GENOMIC DNA]</scope>
    <source>
        <strain evidence="1 2">DSM 108284</strain>
    </source>
</reference>
<dbReference type="OrthoDB" id="3214033at2759"/>
<evidence type="ECO:0000313" key="2">
    <source>
        <dbReference type="Proteomes" id="UP000298061"/>
    </source>
</evidence>
<keyword evidence="2" id="KW-1185">Reference proteome</keyword>
<protein>
    <submittedName>
        <fullName evidence="1">Uncharacterized protein</fullName>
    </submittedName>
</protein>
<dbReference type="AlphaFoldDB" id="A0A4Z0A041"/>
<sequence length="244" mass="27617">MLRKIAMVPYGESREVLMQEEPICAIVDAARYYVAQVTSKFTRKADKFELSIVDFEYAAYLQEVGPVLCDMYRNAISPALRPFLLGRVWHEIVKLVIVWRKAPFLATVVYGLKLCLEQATAIGGLAFTMEWPARSSPQERTDAGIKSIVDIEEMRPFLKLCDDELAIFLDPEDALDRLPTITVQDFLSDGVLSQTLSLIQVLSDDPHFCKYCVKIVRLAKQCIGLFLSEDEEARFVGPEVMKKA</sequence>
<proteinExistence type="predicted"/>
<gene>
    <name evidence="1" type="ORF">EWM64_g3919</name>
</gene>
<dbReference type="Proteomes" id="UP000298061">
    <property type="component" value="Unassembled WGS sequence"/>
</dbReference>
<accession>A0A4Z0A041</accession>
<comment type="caution">
    <text evidence="1">The sequence shown here is derived from an EMBL/GenBank/DDBJ whole genome shotgun (WGS) entry which is preliminary data.</text>
</comment>